<evidence type="ECO:0000256" key="8">
    <source>
        <dbReference type="ARBA" id="ARBA00023143"/>
    </source>
</evidence>
<dbReference type="PROSITE" id="PS51257">
    <property type="entry name" value="PROKAR_LIPOPROTEIN"/>
    <property type="match status" value="1"/>
</dbReference>
<feature type="signal peptide" evidence="11">
    <location>
        <begin position="1"/>
        <end position="24"/>
    </location>
</feature>
<keyword evidence="12" id="KW-0969">Cilium</keyword>
<evidence type="ECO:0000256" key="11">
    <source>
        <dbReference type="SAM" id="SignalP"/>
    </source>
</evidence>
<gene>
    <name evidence="10" type="primary">flgH</name>
    <name evidence="12" type="ORF">JYP50_04530</name>
</gene>
<evidence type="ECO:0000256" key="3">
    <source>
        <dbReference type="ARBA" id="ARBA00006929"/>
    </source>
</evidence>
<reference evidence="12" key="1">
    <citation type="submission" date="2021-02" db="EMBL/GenBank/DDBJ databases">
        <title>PHA producing bacteria isolated from coastal sediment in Guangdong, Shenzhen.</title>
        <authorList>
            <person name="Zheng W."/>
            <person name="Yu S."/>
            <person name="Huang Y."/>
        </authorList>
    </citation>
    <scope>NUCLEOTIDE SEQUENCE</scope>
    <source>
        <strain evidence="12">TN14-10</strain>
    </source>
</reference>
<accession>A0A939DD28</accession>
<dbReference type="AlphaFoldDB" id="A0A939DD28"/>
<sequence length="226" mass="24414">MNLTDWRSARLAVLLLLAAVTGCAQLPRSSVVVEPAPVTIPEPPVRAADGAIFQAHAGYRPLFEDRRPRMAGDVITIVLEEEVSASKNSQSNANRNGSTAFTPDAVPKGLEDLLDYGFDLSGDNEFEAGGGSRANNTFTGTLTVTVTDVMINGNLRVRGEKQIAINQGTEYIRFSGVVDPYTVTTSNTVSSTQVADARIEYIGDGYINEAQNMGWLQRFFLNISPL</sequence>
<comment type="subcellular location">
    <subcellularLocation>
        <location evidence="10">Cell outer membrane</location>
        <topology evidence="10">Lipid-anchor</topology>
    </subcellularLocation>
    <subcellularLocation>
        <location evidence="10">Bacterial flagellum basal body</location>
    </subcellularLocation>
    <subcellularLocation>
        <location evidence="2">Membrane</location>
        <topology evidence="2">Lipid-anchor</topology>
    </subcellularLocation>
</comment>
<name>A0A939DD28_9GAMM</name>
<keyword evidence="13" id="KW-1185">Reference proteome</keyword>
<keyword evidence="7" id="KW-0564">Palmitate</keyword>
<keyword evidence="12" id="KW-0966">Cell projection</keyword>
<keyword evidence="5 10" id="KW-0732">Signal</keyword>
<proteinExistence type="inferred from homology"/>
<dbReference type="PANTHER" id="PTHR34933">
    <property type="entry name" value="FLAGELLAR L-RING PROTEIN"/>
    <property type="match status" value="1"/>
</dbReference>
<dbReference type="EMBL" id="JAFKCZ010000003">
    <property type="protein sequence ID" value="MBN7795844.1"/>
    <property type="molecule type" value="Genomic_DNA"/>
</dbReference>
<evidence type="ECO:0000256" key="10">
    <source>
        <dbReference type="HAMAP-Rule" id="MF_00415"/>
    </source>
</evidence>
<dbReference type="GO" id="GO:0003774">
    <property type="term" value="F:cytoskeletal motor activity"/>
    <property type="evidence" value="ECO:0007669"/>
    <property type="project" value="InterPro"/>
</dbReference>
<keyword evidence="9 10" id="KW-0449">Lipoprotein</keyword>
<dbReference type="RefSeq" id="WP_206559285.1">
    <property type="nucleotide sequence ID" value="NZ_JAFKCZ010000003.1"/>
</dbReference>
<comment type="subunit">
    <text evidence="4 10">The basal body constitutes a major portion of the flagellar organelle and consists of four rings (L,P,S, and M) mounted on a central rod.</text>
</comment>
<evidence type="ECO:0000256" key="2">
    <source>
        <dbReference type="ARBA" id="ARBA00004635"/>
    </source>
</evidence>
<keyword evidence="6 10" id="KW-0472">Membrane</keyword>
<keyword evidence="10" id="KW-0998">Cell outer membrane</keyword>
<comment type="function">
    <text evidence="1 10">Assembles around the rod to form the L-ring and probably protects the motor/basal body from shearing forces during rotation.</text>
</comment>
<comment type="similarity">
    <text evidence="3 10">Belongs to the FlgH family.</text>
</comment>
<evidence type="ECO:0000256" key="6">
    <source>
        <dbReference type="ARBA" id="ARBA00023136"/>
    </source>
</evidence>
<organism evidence="12 13">
    <name type="scientific">Parahaliea mediterranea</name>
    <dbReference type="NCBI Taxonomy" id="651086"/>
    <lineage>
        <taxon>Bacteria</taxon>
        <taxon>Pseudomonadati</taxon>
        <taxon>Pseudomonadota</taxon>
        <taxon>Gammaproteobacteria</taxon>
        <taxon>Cellvibrionales</taxon>
        <taxon>Halieaceae</taxon>
        <taxon>Parahaliea</taxon>
    </lineage>
</organism>
<evidence type="ECO:0000256" key="1">
    <source>
        <dbReference type="ARBA" id="ARBA00002591"/>
    </source>
</evidence>
<dbReference type="GO" id="GO:0009279">
    <property type="term" value="C:cell outer membrane"/>
    <property type="evidence" value="ECO:0007669"/>
    <property type="project" value="UniProtKB-SubCell"/>
</dbReference>
<dbReference type="Proteomes" id="UP000664303">
    <property type="component" value="Unassembled WGS sequence"/>
</dbReference>
<keyword evidence="12" id="KW-0282">Flagellum</keyword>
<evidence type="ECO:0000256" key="5">
    <source>
        <dbReference type="ARBA" id="ARBA00022729"/>
    </source>
</evidence>
<evidence type="ECO:0000256" key="7">
    <source>
        <dbReference type="ARBA" id="ARBA00023139"/>
    </source>
</evidence>
<keyword evidence="8 10" id="KW-0975">Bacterial flagellum</keyword>
<dbReference type="PANTHER" id="PTHR34933:SF3">
    <property type="entry name" value="FLAGELLAR L-RING PROTEIN"/>
    <property type="match status" value="1"/>
</dbReference>
<feature type="chain" id="PRO_5037115192" description="Flagellar L-ring protein" evidence="11">
    <location>
        <begin position="25"/>
        <end position="226"/>
    </location>
</feature>
<evidence type="ECO:0000313" key="13">
    <source>
        <dbReference type="Proteomes" id="UP000664303"/>
    </source>
</evidence>
<evidence type="ECO:0000313" key="12">
    <source>
        <dbReference type="EMBL" id="MBN7795844.1"/>
    </source>
</evidence>
<dbReference type="InterPro" id="IPR000527">
    <property type="entry name" value="Flag_Lring"/>
</dbReference>
<dbReference type="PRINTS" id="PR01008">
    <property type="entry name" value="FLGLRINGFLGH"/>
</dbReference>
<protein>
    <recommendedName>
        <fullName evidence="10">Flagellar L-ring protein</fullName>
    </recommendedName>
    <alternativeName>
        <fullName evidence="10">Basal body L-ring protein</fullName>
    </alternativeName>
</protein>
<evidence type="ECO:0000256" key="4">
    <source>
        <dbReference type="ARBA" id="ARBA00011439"/>
    </source>
</evidence>
<comment type="caution">
    <text evidence="12">The sequence shown here is derived from an EMBL/GenBank/DDBJ whole genome shotgun (WGS) entry which is preliminary data.</text>
</comment>
<evidence type="ECO:0000256" key="9">
    <source>
        <dbReference type="ARBA" id="ARBA00023288"/>
    </source>
</evidence>
<dbReference type="HAMAP" id="MF_00415">
    <property type="entry name" value="FlgH"/>
    <property type="match status" value="1"/>
</dbReference>
<dbReference type="GO" id="GO:0071973">
    <property type="term" value="P:bacterial-type flagellum-dependent cell motility"/>
    <property type="evidence" value="ECO:0007669"/>
    <property type="project" value="InterPro"/>
</dbReference>
<dbReference type="Pfam" id="PF02107">
    <property type="entry name" value="FlgH"/>
    <property type="match status" value="1"/>
</dbReference>
<dbReference type="GO" id="GO:0009427">
    <property type="term" value="C:bacterial-type flagellum basal body, distal rod, L ring"/>
    <property type="evidence" value="ECO:0007669"/>
    <property type="project" value="InterPro"/>
</dbReference>